<comment type="similarity">
    <text evidence="1 5">Belongs to the FlgD family.</text>
</comment>
<dbReference type="InterPro" id="IPR005648">
    <property type="entry name" value="FlgD"/>
</dbReference>
<accession>A0A7Y3W6K9</accession>
<keyword evidence="9" id="KW-1185">Reference proteome</keyword>
<evidence type="ECO:0000259" key="7">
    <source>
        <dbReference type="Pfam" id="PF13860"/>
    </source>
</evidence>
<evidence type="ECO:0000313" key="9">
    <source>
        <dbReference type="Proteomes" id="UP000536835"/>
    </source>
</evidence>
<evidence type="ECO:0000256" key="5">
    <source>
        <dbReference type="RuleBase" id="RU362076"/>
    </source>
</evidence>
<dbReference type="Gene3D" id="2.60.40.4070">
    <property type="match status" value="1"/>
</dbReference>
<dbReference type="EMBL" id="JABFCX010000003">
    <property type="protein sequence ID" value="NNU17391.1"/>
    <property type="molecule type" value="Genomic_DNA"/>
</dbReference>
<feature type="compositionally biased region" description="Polar residues" evidence="6">
    <location>
        <begin position="1"/>
        <end position="15"/>
    </location>
</feature>
<gene>
    <name evidence="8" type="ORF">HK107_13750</name>
</gene>
<keyword evidence="3 5" id="KW-1005">Bacterial flagellum biogenesis</keyword>
<keyword evidence="8" id="KW-0966">Cell projection</keyword>
<dbReference type="Pfam" id="PF03963">
    <property type="entry name" value="FlgD"/>
    <property type="match status" value="1"/>
</dbReference>
<protein>
    <recommendedName>
        <fullName evidence="2 5">Basal-body rod modification protein FlgD</fullName>
    </recommendedName>
</protein>
<dbReference type="Pfam" id="PF13860">
    <property type="entry name" value="FlgD_ig"/>
    <property type="match status" value="1"/>
</dbReference>
<keyword evidence="8" id="KW-0282">Flagellum</keyword>
<evidence type="ECO:0000256" key="2">
    <source>
        <dbReference type="ARBA" id="ARBA00016013"/>
    </source>
</evidence>
<organism evidence="8 9">
    <name type="scientific">Parvularcula mediterranea</name>
    <dbReference type="NCBI Taxonomy" id="2732508"/>
    <lineage>
        <taxon>Bacteria</taxon>
        <taxon>Pseudomonadati</taxon>
        <taxon>Pseudomonadota</taxon>
        <taxon>Alphaproteobacteria</taxon>
        <taxon>Parvularculales</taxon>
        <taxon>Parvularculaceae</taxon>
        <taxon>Parvularcula</taxon>
    </lineage>
</organism>
<dbReference type="Gene3D" id="2.30.30.910">
    <property type="match status" value="1"/>
</dbReference>
<dbReference type="GO" id="GO:0044781">
    <property type="term" value="P:bacterial-type flagellum organization"/>
    <property type="evidence" value="ECO:0007669"/>
    <property type="project" value="UniProtKB-UniRule"/>
</dbReference>
<dbReference type="InterPro" id="IPR025965">
    <property type="entry name" value="FlgD/Vpr_Ig-like"/>
</dbReference>
<comment type="caution">
    <text evidence="8">The sequence shown here is derived from an EMBL/GenBank/DDBJ whole genome shotgun (WGS) entry which is preliminary data.</text>
</comment>
<evidence type="ECO:0000313" key="8">
    <source>
        <dbReference type="EMBL" id="NNU17391.1"/>
    </source>
</evidence>
<evidence type="ECO:0000256" key="4">
    <source>
        <dbReference type="ARBA" id="ARBA00024746"/>
    </source>
</evidence>
<evidence type="ECO:0000256" key="1">
    <source>
        <dbReference type="ARBA" id="ARBA00010577"/>
    </source>
</evidence>
<name>A0A7Y3W6K9_9PROT</name>
<sequence>MSTITPIAQTPTSVADETPSRASVARSALTDNLDTFLTLLTKQLQNQDPLQPMDTNQFVDQLTQFSELEQGVEQSATLEKIAASLDSDDRQTDLNLLGTVVEAENEQIALGDTPARFAFEINAPTDDAEMRIFDTAGNLVAKFDVEGDVGRYEAGWDGRTLDGGQAAPGLYRAQVVAKGGEQERLAGRILSGGLVEEVRFENGETRLILQQGMQISADDVRRVGLPRAA</sequence>
<feature type="region of interest" description="Disordered" evidence="6">
    <location>
        <begin position="1"/>
        <end position="20"/>
    </location>
</feature>
<evidence type="ECO:0000256" key="3">
    <source>
        <dbReference type="ARBA" id="ARBA00022795"/>
    </source>
</evidence>
<feature type="domain" description="FlgD/Vpr Ig-like" evidence="7">
    <location>
        <begin position="109"/>
        <end position="180"/>
    </location>
</feature>
<dbReference type="Proteomes" id="UP000536835">
    <property type="component" value="Unassembled WGS sequence"/>
</dbReference>
<reference evidence="8 9" key="1">
    <citation type="submission" date="2020-05" db="EMBL/GenBank/DDBJ databases">
        <title>Parvularcula mediterraneae sp. nov., isolated from polypropylene straw from shallow seawater of the seashore of Laganas in Zakynthos island, Greece.</title>
        <authorList>
            <person name="Szabo I."/>
            <person name="Al-Omari J."/>
            <person name="Rado J."/>
            <person name="Szerdahelyi G.S."/>
        </authorList>
    </citation>
    <scope>NUCLEOTIDE SEQUENCE [LARGE SCALE GENOMIC DNA]</scope>
    <source>
        <strain evidence="8 9">ZS-1/3</strain>
    </source>
</reference>
<dbReference type="RefSeq" id="WP_173200770.1">
    <property type="nucleotide sequence ID" value="NZ_JABFCX010000003.1"/>
</dbReference>
<dbReference type="AlphaFoldDB" id="A0A7Y3W6K9"/>
<proteinExistence type="inferred from homology"/>
<evidence type="ECO:0000256" key="6">
    <source>
        <dbReference type="SAM" id="MobiDB-lite"/>
    </source>
</evidence>
<keyword evidence="8" id="KW-0969">Cilium</keyword>
<comment type="function">
    <text evidence="4 5">Required for flagellar hook formation. May act as a scaffolding protein.</text>
</comment>